<reference evidence="1" key="1">
    <citation type="submission" date="2023-04" db="EMBL/GenBank/DDBJ databases">
        <title>Colletotrichum limetticola genome sequence.</title>
        <authorList>
            <person name="Baroncelli R."/>
        </authorList>
    </citation>
    <scope>NUCLEOTIDE SEQUENCE</scope>
    <source>
        <strain evidence="1">KLA-Anderson</strain>
    </source>
</reference>
<evidence type="ECO:0000313" key="2">
    <source>
        <dbReference type="Proteomes" id="UP001169217"/>
    </source>
</evidence>
<organism evidence="1 2">
    <name type="scientific">Colletotrichum limetticola</name>
    <dbReference type="NCBI Taxonomy" id="1209924"/>
    <lineage>
        <taxon>Eukaryota</taxon>
        <taxon>Fungi</taxon>
        <taxon>Dikarya</taxon>
        <taxon>Ascomycota</taxon>
        <taxon>Pezizomycotina</taxon>
        <taxon>Sordariomycetes</taxon>
        <taxon>Hypocreomycetidae</taxon>
        <taxon>Glomerellales</taxon>
        <taxon>Glomerellaceae</taxon>
        <taxon>Colletotrichum</taxon>
        <taxon>Colletotrichum acutatum species complex</taxon>
    </lineage>
</organism>
<dbReference type="EMBL" id="JARUPT010000005">
    <property type="protein sequence ID" value="KAK0382253.1"/>
    <property type="molecule type" value="Genomic_DNA"/>
</dbReference>
<dbReference type="Proteomes" id="UP001169217">
    <property type="component" value="Unassembled WGS sequence"/>
</dbReference>
<proteinExistence type="predicted"/>
<evidence type="ECO:0000313" key="1">
    <source>
        <dbReference type="EMBL" id="KAK0382253.1"/>
    </source>
</evidence>
<gene>
    <name evidence="1" type="ORF">CLIM01_00401</name>
</gene>
<keyword evidence="2" id="KW-1185">Reference proteome</keyword>
<accession>A0ABQ9QF37</accession>
<protein>
    <submittedName>
        <fullName evidence="1">Uncharacterized protein</fullName>
    </submittedName>
</protein>
<sequence>MVRQVEKSWRRQWTRKARAGTGCGIPAGLTATREPELEPTPSGEICLADWSAAFTEANNDFGYVAFKHDDLCGHDWVRVDDFKIDGTCDLAQNKFRVSFALCG</sequence>
<name>A0ABQ9QF37_9PEZI</name>
<comment type="caution">
    <text evidence="1">The sequence shown here is derived from an EMBL/GenBank/DDBJ whole genome shotgun (WGS) entry which is preliminary data.</text>
</comment>